<dbReference type="STRING" id="1280954.HPO_08319"/>
<name>A0A062V9H1_9PROT</name>
<keyword evidence="2" id="KW-1133">Transmembrane helix</keyword>
<dbReference type="SUPFAM" id="SSF48452">
    <property type="entry name" value="TPR-like"/>
    <property type="match status" value="1"/>
</dbReference>
<keyword evidence="1" id="KW-0802">TPR repeat</keyword>
<evidence type="ECO:0000256" key="1">
    <source>
        <dbReference type="PROSITE-ProRule" id="PRU00339"/>
    </source>
</evidence>
<evidence type="ECO:0000256" key="2">
    <source>
        <dbReference type="SAM" id="Phobius"/>
    </source>
</evidence>
<dbReference type="InterPro" id="IPR056413">
    <property type="entry name" value="TPR_CcmH_CycH"/>
</dbReference>
<gene>
    <name evidence="4" type="ORF">HPO_08319</name>
</gene>
<keyword evidence="2" id="KW-0472">Membrane</keyword>
<dbReference type="Pfam" id="PF23914">
    <property type="entry name" value="TPR_CcmH_CycH"/>
    <property type="match status" value="1"/>
</dbReference>
<reference evidence="4 5" key="1">
    <citation type="journal article" date="2014" name="Antonie Van Leeuwenhoek">
        <title>Hyphomonas beringensis sp. nov. and Hyphomonas chukchiensis sp. nov., isolated from surface seawater of the Bering Sea and Chukchi Sea.</title>
        <authorList>
            <person name="Li C."/>
            <person name="Lai Q."/>
            <person name="Li G."/>
            <person name="Dong C."/>
            <person name="Wang J."/>
            <person name="Liao Y."/>
            <person name="Shao Z."/>
        </authorList>
    </citation>
    <scope>NUCLEOTIDE SEQUENCE [LARGE SCALE GENOMIC DNA]</scope>
    <source>
        <strain evidence="4 5">PS728</strain>
    </source>
</reference>
<protein>
    <recommendedName>
        <fullName evidence="3">Cytochrome c-type biogenesis protein H TPR domain-containing protein</fullName>
    </recommendedName>
</protein>
<organism evidence="4 5">
    <name type="scientific">Hyphomonas polymorpha PS728</name>
    <dbReference type="NCBI Taxonomy" id="1280954"/>
    <lineage>
        <taxon>Bacteria</taxon>
        <taxon>Pseudomonadati</taxon>
        <taxon>Pseudomonadota</taxon>
        <taxon>Alphaproteobacteria</taxon>
        <taxon>Hyphomonadales</taxon>
        <taxon>Hyphomonadaceae</taxon>
        <taxon>Hyphomonas</taxon>
    </lineage>
</organism>
<feature type="transmembrane region" description="Helical" evidence="2">
    <location>
        <begin position="6"/>
        <end position="23"/>
    </location>
</feature>
<dbReference type="EMBL" id="ARYM01000008">
    <property type="protein sequence ID" value="KCZ98890.1"/>
    <property type="molecule type" value="Genomic_DNA"/>
</dbReference>
<dbReference type="RefSeq" id="WP_035596933.1">
    <property type="nucleotide sequence ID" value="NZ_ARYM01000008.1"/>
</dbReference>
<comment type="caution">
    <text evidence="4">The sequence shown here is derived from an EMBL/GenBank/DDBJ whole genome shotgun (WGS) entry which is preliminary data.</text>
</comment>
<evidence type="ECO:0000313" key="4">
    <source>
        <dbReference type="EMBL" id="KCZ98890.1"/>
    </source>
</evidence>
<evidence type="ECO:0000313" key="5">
    <source>
        <dbReference type="Proteomes" id="UP000027100"/>
    </source>
</evidence>
<feature type="domain" description="Cytochrome c-type biogenesis protein H TPR" evidence="3">
    <location>
        <begin position="51"/>
        <end position="179"/>
    </location>
</feature>
<dbReference type="AlphaFoldDB" id="A0A062V9H1"/>
<dbReference type="OrthoDB" id="7631440at2"/>
<evidence type="ECO:0000259" key="3">
    <source>
        <dbReference type="Pfam" id="PF23914"/>
    </source>
</evidence>
<dbReference type="PATRIC" id="fig|1280954.3.peg.1687"/>
<dbReference type="PROSITE" id="PS50005">
    <property type="entry name" value="TPR"/>
    <property type="match status" value="1"/>
</dbReference>
<keyword evidence="5" id="KW-1185">Reference proteome</keyword>
<keyword evidence="2" id="KW-0812">Transmembrane</keyword>
<accession>A0A062V9H1</accession>
<dbReference type="InterPro" id="IPR011990">
    <property type="entry name" value="TPR-like_helical_dom_sf"/>
</dbReference>
<dbReference type="InterPro" id="IPR019734">
    <property type="entry name" value="TPR_rpt"/>
</dbReference>
<proteinExistence type="predicted"/>
<sequence length="198" mass="21673">MKALNLIILGGCLALGVGGYLLIGKPGMADQPMAERQVALAEKVRLDPQSLTEGEMLSRLEQAVIDKPDDPQPHYFIGEMLRTQGRAEDAVRAYQSALRRDQDFVPALIGLADVLTQLAEGGIGPDATRLYARAYQLDETQVSAGMRAAMGAAQAGDQEKAEQAMRYIYSRLPEDDPRRERFRPMIEAIGQEAPAESE</sequence>
<dbReference type="Gene3D" id="1.25.40.10">
    <property type="entry name" value="Tetratricopeptide repeat domain"/>
    <property type="match status" value="1"/>
</dbReference>
<dbReference type="Proteomes" id="UP000027100">
    <property type="component" value="Unassembled WGS sequence"/>
</dbReference>
<feature type="repeat" description="TPR" evidence="1">
    <location>
        <begin position="71"/>
        <end position="104"/>
    </location>
</feature>
<dbReference type="eggNOG" id="COG4235">
    <property type="taxonomic scope" value="Bacteria"/>
</dbReference>